<protein>
    <submittedName>
        <fullName evidence="6">ABC transporter, ATP-binding protein</fullName>
    </submittedName>
</protein>
<dbReference type="InterPro" id="IPR003439">
    <property type="entry name" value="ABC_transporter-like_ATP-bd"/>
</dbReference>
<dbReference type="PANTHER" id="PTHR24220">
    <property type="entry name" value="IMPORT ATP-BINDING PROTEIN"/>
    <property type="match status" value="1"/>
</dbReference>
<feature type="domain" description="ABC transporter" evidence="5">
    <location>
        <begin position="4"/>
        <end position="243"/>
    </location>
</feature>
<keyword evidence="1" id="KW-0813">Transport</keyword>
<evidence type="ECO:0000256" key="2">
    <source>
        <dbReference type="ARBA" id="ARBA00022741"/>
    </source>
</evidence>
<keyword evidence="2" id="KW-0547">Nucleotide-binding</keyword>
<dbReference type="SUPFAM" id="SSF52540">
    <property type="entry name" value="P-loop containing nucleoside triphosphate hydrolases"/>
    <property type="match status" value="1"/>
</dbReference>
<dbReference type="SMART" id="SM00382">
    <property type="entry name" value="AAA"/>
    <property type="match status" value="1"/>
</dbReference>
<dbReference type="PATRIC" id="fig|1263867.3.peg.2975"/>
<accession>M2B2I7</accession>
<proteinExistence type="inferred from homology"/>
<dbReference type="GO" id="GO:0098796">
    <property type="term" value="C:membrane protein complex"/>
    <property type="evidence" value="ECO:0007669"/>
    <property type="project" value="UniProtKB-ARBA"/>
</dbReference>
<dbReference type="RefSeq" id="WP_008657238.1">
    <property type="nucleotide sequence ID" value="NZ_ANMO01000120.1"/>
</dbReference>
<reference evidence="6" key="2">
    <citation type="journal article" date="2013" name="Mar. Genomics">
        <title>Expression of sulfatases in Rhodopirellula baltica and the diversity of sulfatases in the genus Rhodopirellula.</title>
        <authorList>
            <person name="Wegner C.E."/>
            <person name="Richter-Heitmann T."/>
            <person name="Klindworth A."/>
            <person name="Klockow C."/>
            <person name="Richter M."/>
            <person name="Achstetter T."/>
            <person name="Glockner F.O."/>
            <person name="Harder J."/>
        </authorList>
    </citation>
    <scope>NUCLEOTIDE SEQUENCE [LARGE SCALE GENOMIC DNA]</scope>
    <source>
        <strain evidence="6">6C</strain>
    </source>
</reference>
<dbReference type="Pfam" id="PF00005">
    <property type="entry name" value="ABC_tran"/>
    <property type="match status" value="1"/>
</dbReference>
<dbReference type="GO" id="GO:0022857">
    <property type="term" value="F:transmembrane transporter activity"/>
    <property type="evidence" value="ECO:0007669"/>
    <property type="project" value="TreeGrafter"/>
</dbReference>
<dbReference type="GO" id="GO:0005886">
    <property type="term" value="C:plasma membrane"/>
    <property type="evidence" value="ECO:0007669"/>
    <property type="project" value="TreeGrafter"/>
</dbReference>
<dbReference type="PANTHER" id="PTHR24220:SF452">
    <property type="entry name" value="ABC TRANSPORTER ATP-BINDING PROTEIN"/>
    <property type="match status" value="1"/>
</dbReference>
<dbReference type="InterPro" id="IPR017911">
    <property type="entry name" value="MacB-like_ATP-bd"/>
</dbReference>
<evidence type="ECO:0000313" key="6">
    <source>
        <dbReference type="EMBL" id="EMB16419.1"/>
    </source>
</evidence>
<dbReference type="Proteomes" id="UP000011529">
    <property type="component" value="Unassembled WGS sequence"/>
</dbReference>
<sequence length="250" mass="26918">MALVELRGVSKSFRKGDETITPLDNIDLDIEAGEFVSLMGPSGTGKSTLLNLVSGIDRPDSGTITVAGTEVTGLSRSKLADWRAANLGYIFQTHNLIPVLTAYENVELPTLLLKLSSTQRRQRVELALEAVGLSDRADHYPRQLSGGQEQRVGIARAIVAHPKVVVADEPTGSLDTETSEQVQGLLQRLNKELDITMLMVTHDSDVARIASRQMVLDRGKFLERESGSIGEGEIGRGGIMQVGVKESGAA</sequence>
<reference evidence="6" key="1">
    <citation type="submission" date="2012-11" db="EMBL/GenBank/DDBJ databases">
        <title>Permanent draft genomes of Rhodopirellula europaea strain SH398 and 6C.</title>
        <authorList>
            <person name="Richter M."/>
            <person name="Richter-Heitmann T."/>
            <person name="Frank C."/>
            <person name="Harder J."/>
            <person name="Glockner F.O."/>
        </authorList>
    </citation>
    <scope>NUCLEOTIDE SEQUENCE</scope>
    <source>
        <strain evidence="6">6C</strain>
    </source>
</reference>
<dbReference type="FunFam" id="3.40.50.300:FF:000032">
    <property type="entry name" value="Export ABC transporter ATP-binding protein"/>
    <property type="match status" value="1"/>
</dbReference>
<evidence type="ECO:0000256" key="3">
    <source>
        <dbReference type="ARBA" id="ARBA00022840"/>
    </source>
</evidence>
<dbReference type="CDD" id="cd03255">
    <property type="entry name" value="ABC_MJ0796_LolCDE_FtsE"/>
    <property type="match status" value="1"/>
</dbReference>
<evidence type="ECO:0000256" key="4">
    <source>
        <dbReference type="ARBA" id="ARBA00038388"/>
    </source>
</evidence>
<dbReference type="InterPro" id="IPR003593">
    <property type="entry name" value="AAA+_ATPase"/>
</dbReference>
<comment type="caution">
    <text evidence="6">The sequence shown here is derived from an EMBL/GenBank/DDBJ whole genome shotgun (WGS) entry which is preliminary data.</text>
</comment>
<evidence type="ECO:0000259" key="5">
    <source>
        <dbReference type="PROSITE" id="PS50893"/>
    </source>
</evidence>
<evidence type="ECO:0000256" key="1">
    <source>
        <dbReference type="ARBA" id="ARBA00022448"/>
    </source>
</evidence>
<comment type="similarity">
    <text evidence="4">Belongs to the ABC transporter superfamily. Macrolide exporter (TC 3.A.1.122) family.</text>
</comment>
<name>M2B2I7_9BACT</name>
<dbReference type="InterPro" id="IPR027417">
    <property type="entry name" value="P-loop_NTPase"/>
</dbReference>
<dbReference type="AlphaFoldDB" id="M2B2I7"/>
<gene>
    <name evidence="6" type="ORF">RE6C_02784</name>
</gene>
<keyword evidence="7" id="KW-1185">Reference proteome</keyword>
<organism evidence="6 7">
    <name type="scientific">Rhodopirellula europaea 6C</name>
    <dbReference type="NCBI Taxonomy" id="1263867"/>
    <lineage>
        <taxon>Bacteria</taxon>
        <taxon>Pseudomonadati</taxon>
        <taxon>Planctomycetota</taxon>
        <taxon>Planctomycetia</taxon>
        <taxon>Pirellulales</taxon>
        <taxon>Pirellulaceae</taxon>
        <taxon>Rhodopirellula</taxon>
    </lineage>
</organism>
<dbReference type="PROSITE" id="PS50893">
    <property type="entry name" value="ABC_TRANSPORTER_2"/>
    <property type="match status" value="1"/>
</dbReference>
<dbReference type="GO" id="GO:0005524">
    <property type="term" value="F:ATP binding"/>
    <property type="evidence" value="ECO:0007669"/>
    <property type="project" value="UniProtKB-KW"/>
</dbReference>
<evidence type="ECO:0000313" key="7">
    <source>
        <dbReference type="Proteomes" id="UP000011529"/>
    </source>
</evidence>
<keyword evidence="3 6" id="KW-0067">ATP-binding</keyword>
<dbReference type="EMBL" id="ANMO01000120">
    <property type="protein sequence ID" value="EMB16419.1"/>
    <property type="molecule type" value="Genomic_DNA"/>
</dbReference>
<dbReference type="InterPro" id="IPR015854">
    <property type="entry name" value="ABC_transpr_LolD-like"/>
</dbReference>
<dbReference type="GO" id="GO:0016887">
    <property type="term" value="F:ATP hydrolysis activity"/>
    <property type="evidence" value="ECO:0007669"/>
    <property type="project" value="InterPro"/>
</dbReference>
<dbReference type="Gene3D" id="3.40.50.300">
    <property type="entry name" value="P-loop containing nucleotide triphosphate hydrolases"/>
    <property type="match status" value="1"/>
</dbReference>